<keyword evidence="2" id="KW-1185">Reference proteome</keyword>
<dbReference type="OrthoDB" id="6574851at2759"/>
<dbReference type="SUPFAM" id="SSF47565">
    <property type="entry name" value="Insect pheromone/odorant-binding proteins"/>
    <property type="match status" value="1"/>
</dbReference>
<name>A0A5E4MZQ3_9HEMI</name>
<organism evidence="1 2">
    <name type="scientific">Cinara cedri</name>
    <dbReference type="NCBI Taxonomy" id="506608"/>
    <lineage>
        <taxon>Eukaryota</taxon>
        <taxon>Metazoa</taxon>
        <taxon>Ecdysozoa</taxon>
        <taxon>Arthropoda</taxon>
        <taxon>Hexapoda</taxon>
        <taxon>Insecta</taxon>
        <taxon>Pterygota</taxon>
        <taxon>Neoptera</taxon>
        <taxon>Paraneoptera</taxon>
        <taxon>Hemiptera</taxon>
        <taxon>Sternorrhyncha</taxon>
        <taxon>Aphidomorpha</taxon>
        <taxon>Aphidoidea</taxon>
        <taxon>Aphididae</taxon>
        <taxon>Lachninae</taxon>
        <taxon>Cinara</taxon>
    </lineage>
</organism>
<reference evidence="1 2" key="1">
    <citation type="submission" date="2019-08" db="EMBL/GenBank/DDBJ databases">
        <authorList>
            <person name="Alioto T."/>
            <person name="Alioto T."/>
            <person name="Gomez Garrido J."/>
        </authorList>
    </citation>
    <scope>NUCLEOTIDE SEQUENCE [LARGE SCALE GENOMIC DNA]</scope>
</reference>
<sequence length="174" mass="19983">MSTLRLLCQTFFKYRKHFKLTKKKYCYTTLKLFFFFLVQLSLPLNTCIILQGKYNATDVENFGKLCNATQEDIAVALNYNIPSTETGKCFMKCIAGLVDMISSENKFVKSKLQAVLTTYFSETPIDTILKIIEICYNETASITSPTELASCDYYYKSFLCFNIQYKLNGMLPVV</sequence>
<evidence type="ECO:0000313" key="1">
    <source>
        <dbReference type="EMBL" id="VVC35805.1"/>
    </source>
</evidence>
<dbReference type="Proteomes" id="UP000325440">
    <property type="component" value="Unassembled WGS sequence"/>
</dbReference>
<dbReference type="Gene3D" id="1.10.238.20">
    <property type="entry name" value="Pheromone/general odorant binding protein domain"/>
    <property type="match status" value="1"/>
</dbReference>
<dbReference type="CDD" id="cd23992">
    <property type="entry name" value="PBP_GOBP"/>
    <property type="match status" value="1"/>
</dbReference>
<protein>
    <submittedName>
        <fullName evidence="1">Pheromone/general odorant binding protein</fullName>
    </submittedName>
</protein>
<accession>A0A5E4MZQ3</accession>
<dbReference type="GO" id="GO:0005549">
    <property type="term" value="F:odorant binding"/>
    <property type="evidence" value="ECO:0007669"/>
    <property type="project" value="InterPro"/>
</dbReference>
<gene>
    <name evidence="1" type="ORF">CINCED_3A007930</name>
</gene>
<dbReference type="Pfam" id="PF01395">
    <property type="entry name" value="PBP_GOBP"/>
    <property type="match status" value="1"/>
</dbReference>
<dbReference type="AlphaFoldDB" id="A0A5E4MZQ3"/>
<dbReference type="InterPro" id="IPR036728">
    <property type="entry name" value="PBP_GOBP_sf"/>
</dbReference>
<dbReference type="EMBL" id="CABPRJ010001428">
    <property type="protein sequence ID" value="VVC35805.1"/>
    <property type="molecule type" value="Genomic_DNA"/>
</dbReference>
<dbReference type="InterPro" id="IPR006170">
    <property type="entry name" value="PBP/GOBP"/>
</dbReference>
<evidence type="ECO:0000313" key="2">
    <source>
        <dbReference type="Proteomes" id="UP000325440"/>
    </source>
</evidence>
<proteinExistence type="predicted"/>